<feature type="transmembrane region" description="Helical" evidence="1">
    <location>
        <begin position="118"/>
        <end position="140"/>
    </location>
</feature>
<dbReference type="Proteomes" id="UP000629619">
    <property type="component" value="Unassembled WGS sequence"/>
</dbReference>
<evidence type="ECO:0000259" key="2">
    <source>
        <dbReference type="Pfam" id="PF19993"/>
    </source>
</evidence>
<dbReference type="Gene3D" id="3.40.50.300">
    <property type="entry name" value="P-loop containing nucleotide triphosphate hydrolases"/>
    <property type="match status" value="1"/>
</dbReference>
<keyword evidence="4" id="KW-1185">Reference proteome</keyword>
<reference evidence="3" key="1">
    <citation type="submission" date="2021-01" db="EMBL/GenBank/DDBJ databases">
        <title>Whole genome shotgun sequence of Actinoplanes siamensis NBRC 109076.</title>
        <authorList>
            <person name="Komaki H."/>
            <person name="Tamura T."/>
        </authorList>
    </citation>
    <scope>NUCLEOTIDE SEQUENCE</scope>
    <source>
        <strain evidence="3">NBRC 109076</strain>
    </source>
</reference>
<name>A0A919TMJ3_9ACTN</name>
<comment type="caution">
    <text evidence="3">The sequence shown here is derived from an EMBL/GenBank/DDBJ whole genome shotgun (WGS) entry which is preliminary data.</text>
</comment>
<accession>A0A919TMJ3</accession>
<feature type="transmembrane region" description="Helical" evidence="1">
    <location>
        <begin position="12"/>
        <end position="42"/>
    </location>
</feature>
<feature type="domain" description="Double-GTPase 2" evidence="2">
    <location>
        <begin position="256"/>
        <end position="478"/>
    </location>
</feature>
<dbReference type="EMBL" id="BOMW01000062">
    <property type="protein sequence ID" value="GIF08391.1"/>
    <property type="molecule type" value="Genomic_DNA"/>
</dbReference>
<dbReference type="RefSeq" id="WP_203683753.1">
    <property type="nucleotide sequence ID" value="NZ_BOMW01000062.1"/>
</dbReference>
<protein>
    <recommendedName>
        <fullName evidence="2">Double-GTPase 2 domain-containing protein</fullName>
    </recommendedName>
</protein>
<gene>
    <name evidence="3" type="ORF">Asi03nite_59290</name>
</gene>
<keyword evidence="1" id="KW-0812">Transmembrane</keyword>
<evidence type="ECO:0000256" key="1">
    <source>
        <dbReference type="SAM" id="Phobius"/>
    </source>
</evidence>
<dbReference type="InterPro" id="IPR045528">
    <property type="entry name" value="DO-GTPase2"/>
</dbReference>
<dbReference type="Pfam" id="PF19993">
    <property type="entry name" value="DO-GTPase2"/>
    <property type="match status" value="1"/>
</dbReference>
<dbReference type="InterPro" id="IPR027417">
    <property type="entry name" value="P-loop_NTPase"/>
</dbReference>
<keyword evidence="1" id="KW-0472">Membrane</keyword>
<evidence type="ECO:0000313" key="4">
    <source>
        <dbReference type="Proteomes" id="UP000629619"/>
    </source>
</evidence>
<dbReference type="AlphaFoldDB" id="A0A919TMJ3"/>
<keyword evidence="1" id="KW-1133">Transmembrane helix</keyword>
<dbReference type="SUPFAM" id="SSF52540">
    <property type="entry name" value="P-loop containing nucleoside triphosphate hydrolases"/>
    <property type="match status" value="1"/>
</dbReference>
<organism evidence="3 4">
    <name type="scientific">Actinoplanes siamensis</name>
    <dbReference type="NCBI Taxonomy" id="1223317"/>
    <lineage>
        <taxon>Bacteria</taxon>
        <taxon>Bacillati</taxon>
        <taxon>Actinomycetota</taxon>
        <taxon>Actinomycetes</taxon>
        <taxon>Micromonosporales</taxon>
        <taxon>Micromonosporaceae</taxon>
        <taxon>Actinoplanes</taxon>
    </lineage>
</organism>
<proteinExistence type="predicted"/>
<sequence>MFYLLFLLVWYALVGTVFIVLGLPLVIVASGVFLVLCTGAYLRASGQALGMRLPGETVPVPQPPGVPAYVHYLSGPAGRDLRQVARLTWRDMRRQAETTRTWLKSRFFHYGMNNYRRAVGVLLAAGVVAGAVITALVMTFVALGALLVWGLLFVLAKALLYLLRGLDLGLSQLRGIKLTCPACHHRVVYPAYDCPNPLCSHRHKDVRPGRYGLLRRTCWCGYRMPTLLLLGSHRMTAWCPHCEAPMAEGAGTAREIVIPMLGATTAGKTRMMLALAATMTGGERSGISATTADEPTGNALAQMQEALAARGDTGKTIAEDAVRAYSFNLGGGRVRRLVHIYDPPGEDFGDSARLQARRFLRGAHAFVFVVDPFAIPDVWNSLNPQAQREYRAIRSSQPPSYIFEQVLENLNGMGVRTADKSLAVAVTKSDLTSDLPICAGLGDGNDAVRGWLSDRVGMANMVRSIEKSFGDVRYFHTTARFTPAGTDQNVHDLLKWTLGRYGVN</sequence>
<evidence type="ECO:0000313" key="3">
    <source>
        <dbReference type="EMBL" id="GIF08391.1"/>
    </source>
</evidence>